<dbReference type="Proteomes" id="UP001520654">
    <property type="component" value="Unassembled WGS sequence"/>
</dbReference>
<comment type="caution">
    <text evidence="3">The sequence shown here is derived from an EMBL/GenBank/DDBJ whole genome shotgun (WGS) entry which is preliminary data.</text>
</comment>
<feature type="region of interest" description="Disordered" evidence="1">
    <location>
        <begin position="29"/>
        <end position="51"/>
    </location>
</feature>
<feature type="compositionally biased region" description="Low complexity" evidence="1">
    <location>
        <begin position="36"/>
        <end position="51"/>
    </location>
</feature>
<feature type="signal peptide" evidence="2">
    <location>
        <begin position="1"/>
        <end position="30"/>
    </location>
</feature>
<organism evidence="3 4">
    <name type="scientific">Streptomyces flavotricini</name>
    <dbReference type="NCBI Taxonomy" id="66888"/>
    <lineage>
        <taxon>Bacteria</taxon>
        <taxon>Bacillati</taxon>
        <taxon>Actinomycetota</taxon>
        <taxon>Actinomycetes</taxon>
        <taxon>Kitasatosporales</taxon>
        <taxon>Streptomycetaceae</taxon>
        <taxon>Streptomyces</taxon>
    </lineage>
</organism>
<protein>
    <recommendedName>
        <fullName evidence="5">Lipoprotein</fullName>
    </recommendedName>
</protein>
<dbReference type="EMBL" id="JAINUL010000001">
    <property type="protein sequence ID" value="MCC0096494.1"/>
    <property type="molecule type" value="Genomic_DNA"/>
</dbReference>
<proteinExistence type="predicted"/>
<dbReference type="RefSeq" id="WP_229336971.1">
    <property type="nucleotide sequence ID" value="NZ_JAINUL010000001.1"/>
</dbReference>
<reference evidence="3 4" key="1">
    <citation type="submission" date="2021-08" db="EMBL/GenBank/DDBJ databases">
        <title>Genomic Architecture of Streptomyces flavotricini NGL1 and Streptomyces erythrochromogenes HMS4 With Differential Plant Beneficial attributes and laccase production capabilities.</title>
        <authorList>
            <person name="Salwan R."/>
            <person name="Kaur R."/>
            <person name="Sharma V."/>
        </authorList>
    </citation>
    <scope>NUCLEOTIDE SEQUENCE [LARGE SCALE GENOMIC DNA]</scope>
    <source>
        <strain evidence="3 4">NGL1</strain>
    </source>
</reference>
<evidence type="ECO:0000256" key="2">
    <source>
        <dbReference type="SAM" id="SignalP"/>
    </source>
</evidence>
<evidence type="ECO:0000256" key="1">
    <source>
        <dbReference type="SAM" id="MobiDB-lite"/>
    </source>
</evidence>
<keyword evidence="4" id="KW-1185">Reference proteome</keyword>
<feature type="chain" id="PRO_5046899003" description="Lipoprotein" evidence="2">
    <location>
        <begin position="31"/>
        <end position="245"/>
    </location>
</feature>
<gene>
    <name evidence="3" type="ORF">K7B10_17200</name>
</gene>
<sequence length="245" mass="23735">MRSTLVRRTVLTASAVSLVLLSTACGSGKADDKVGGATPTPSGAASSAAPAAKGKTDAELVALLVTQTELPTHAVRAATPAELAAAASAGSDKPECLPLVKAQSTAPVGTPVGRAGTKAVALPKSVEGVLGATVTSIALASYDGKGAEAAFASVKAAATACAGGYTGSQAGDSLKIAKVVPGAPVTAGDEALAYTAVADVDGEKASTELVVVRKGNIIATFSAVSPSGSAEQPKAVVEIQAKKLG</sequence>
<dbReference type="PROSITE" id="PS51257">
    <property type="entry name" value="PROKAR_LIPOPROTEIN"/>
    <property type="match status" value="1"/>
</dbReference>
<accession>A0ABS8E877</accession>
<keyword evidence="2" id="KW-0732">Signal</keyword>
<evidence type="ECO:0000313" key="3">
    <source>
        <dbReference type="EMBL" id="MCC0096494.1"/>
    </source>
</evidence>
<evidence type="ECO:0000313" key="4">
    <source>
        <dbReference type="Proteomes" id="UP001520654"/>
    </source>
</evidence>
<name>A0ABS8E877_9ACTN</name>
<evidence type="ECO:0008006" key="5">
    <source>
        <dbReference type="Google" id="ProtNLM"/>
    </source>
</evidence>